<name>A0A811V9S7_CERCA</name>
<evidence type="ECO:0000313" key="2">
    <source>
        <dbReference type="Proteomes" id="UP000606786"/>
    </source>
</evidence>
<sequence>MAMDVNKIGARCPSATARHVAQCRLAMAVCAAGKADEWIPPSSNFAIFDCAAVVKSAPHAFNAELTETTKSCRASLLVGCIKRV</sequence>
<dbReference type="Proteomes" id="UP000606786">
    <property type="component" value="Unassembled WGS sequence"/>
</dbReference>
<proteinExistence type="predicted"/>
<protein>
    <submittedName>
        <fullName evidence="1">(Mediterranean fruit fly) hypothetical protein</fullName>
    </submittedName>
</protein>
<dbReference type="AlphaFoldDB" id="A0A811V9S7"/>
<organism evidence="1 2">
    <name type="scientific">Ceratitis capitata</name>
    <name type="common">Mediterranean fruit fly</name>
    <name type="synonym">Tephritis capitata</name>
    <dbReference type="NCBI Taxonomy" id="7213"/>
    <lineage>
        <taxon>Eukaryota</taxon>
        <taxon>Metazoa</taxon>
        <taxon>Ecdysozoa</taxon>
        <taxon>Arthropoda</taxon>
        <taxon>Hexapoda</taxon>
        <taxon>Insecta</taxon>
        <taxon>Pterygota</taxon>
        <taxon>Neoptera</taxon>
        <taxon>Endopterygota</taxon>
        <taxon>Diptera</taxon>
        <taxon>Brachycera</taxon>
        <taxon>Muscomorpha</taxon>
        <taxon>Tephritoidea</taxon>
        <taxon>Tephritidae</taxon>
        <taxon>Ceratitis</taxon>
        <taxon>Ceratitis</taxon>
    </lineage>
</organism>
<evidence type="ECO:0000313" key="1">
    <source>
        <dbReference type="EMBL" id="CAD7012988.1"/>
    </source>
</evidence>
<gene>
    <name evidence="1" type="ORF">CCAP1982_LOCUS21079</name>
</gene>
<reference evidence="1" key="1">
    <citation type="submission" date="2020-11" db="EMBL/GenBank/DDBJ databases">
        <authorList>
            <person name="Whitehead M."/>
        </authorList>
    </citation>
    <scope>NUCLEOTIDE SEQUENCE</scope>
    <source>
        <strain evidence="1">EGII</strain>
    </source>
</reference>
<dbReference type="EMBL" id="CAJHJT010000056">
    <property type="protein sequence ID" value="CAD7012988.1"/>
    <property type="molecule type" value="Genomic_DNA"/>
</dbReference>
<comment type="caution">
    <text evidence="1">The sequence shown here is derived from an EMBL/GenBank/DDBJ whole genome shotgun (WGS) entry which is preliminary data.</text>
</comment>
<keyword evidence="2" id="KW-1185">Reference proteome</keyword>
<accession>A0A811V9S7</accession>